<gene>
    <name evidence="8" type="ORF">DRJ26_04895</name>
</gene>
<dbReference type="AlphaFoldDB" id="A0A497EYV3"/>
<dbReference type="Gene3D" id="1.20.58.1610">
    <property type="entry name" value="NADH:ubiquinone/plastoquinone oxidoreductase, chain 3"/>
    <property type="match status" value="1"/>
</dbReference>
<comment type="subcellular location">
    <subcellularLocation>
        <location evidence="1">Membrane</location>
    </subcellularLocation>
</comment>
<evidence type="ECO:0000256" key="4">
    <source>
        <dbReference type="ARBA" id="ARBA00022692"/>
    </source>
</evidence>
<keyword evidence="4 7" id="KW-0812">Transmembrane</keyword>
<keyword evidence="5 7" id="KW-1133">Transmembrane helix</keyword>
<accession>A0A497EYV3</accession>
<feature type="transmembrane region" description="Helical" evidence="7">
    <location>
        <begin position="96"/>
        <end position="113"/>
    </location>
</feature>
<dbReference type="GO" id="GO:0008137">
    <property type="term" value="F:NADH dehydrogenase (ubiquinone) activity"/>
    <property type="evidence" value="ECO:0007669"/>
    <property type="project" value="InterPro"/>
</dbReference>
<keyword evidence="3" id="KW-0813">Transport</keyword>
<dbReference type="Proteomes" id="UP000269499">
    <property type="component" value="Unassembled WGS sequence"/>
</dbReference>
<dbReference type="EMBL" id="QMRA01000125">
    <property type="protein sequence ID" value="RLE52249.1"/>
    <property type="molecule type" value="Genomic_DNA"/>
</dbReference>
<comment type="caution">
    <text evidence="8">The sequence shown here is derived from an EMBL/GenBank/DDBJ whole genome shotgun (WGS) entry which is preliminary data.</text>
</comment>
<name>A0A497EYV3_9CREN</name>
<evidence type="ECO:0000256" key="7">
    <source>
        <dbReference type="SAM" id="Phobius"/>
    </source>
</evidence>
<feature type="transmembrane region" description="Helical" evidence="7">
    <location>
        <begin position="71"/>
        <end position="90"/>
    </location>
</feature>
<evidence type="ECO:0000256" key="6">
    <source>
        <dbReference type="ARBA" id="ARBA00023136"/>
    </source>
</evidence>
<reference evidence="8 9" key="1">
    <citation type="submission" date="2018-06" db="EMBL/GenBank/DDBJ databases">
        <title>Extensive metabolic versatility and redundancy in microbially diverse, dynamic hydrothermal sediments.</title>
        <authorList>
            <person name="Dombrowski N."/>
            <person name="Teske A."/>
            <person name="Baker B.J."/>
        </authorList>
    </citation>
    <scope>NUCLEOTIDE SEQUENCE [LARGE SCALE GENOMIC DNA]</scope>
    <source>
        <strain evidence="8">B20_G2</strain>
    </source>
</reference>
<evidence type="ECO:0000256" key="2">
    <source>
        <dbReference type="ARBA" id="ARBA00008472"/>
    </source>
</evidence>
<dbReference type="GO" id="GO:0016020">
    <property type="term" value="C:membrane"/>
    <property type="evidence" value="ECO:0007669"/>
    <property type="project" value="UniProtKB-SubCell"/>
</dbReference>
<evidence type="ECO:0000256" key="5">
    <source>
        <dbReference type="ARBA" id="ARBA00022989"/>
    </source>
</evidence>
<dbReference type="InterPro" id="IPR038430">
    <property type="entry name" value="NDAH_ubi_oxred_su3_sf"/>
</dbReference>
<evidence type="ECO:0000256" key="3">
    <source>
        <dbReference type="ARBA" id="ARBA00022448"/>
    </source>
</evidence>
<dbReference type="Pfam" id="PF00507">
    <property type="entry name" value="Oxidored_q4"/>
    <property type="match status" value="1"/>
</dbReference>
<comment type="similarity">
    <text evidence="2">Belongs to the complex I subunit 3 family.</text>
</comment>
<feature type="transmembrane region" description="Helical" evidence="7">
    <location>
        <begin position="15"/>
        <end position="35"/>
    </location>
</feature>
<evidence type="ECO:0008006" key="10">
    <source>
        <dbReference type="Google" id="ProtNLM"/>
    </source>
</evidence>
<protein>
    <recommendedName>
        <fullName evidence="10">NADH-quinone oxidoreductase subunit A</fullName>
    </recommendedName>
</protein>
<sequence>MVFRKSGEGALWENLILAAPIAFIIVLVIYLLMYLTGNKIAPKHEHTPGELAPYACGEDFPAEYIQMGIQLYRFALYFVIFDVAAFILAVAANAPLISFILYLVVLFAALFAIPKR</sequence>
<evidence type="ECO:0000313" key="9">
    <source>
        <dbReference type="Proteomes" id="UP000269499"/>
    </source>
</evidence>
<proteinExistence type="inferred from homology"/>
<keyword evidence="6 7" id="KW-0472">Membrane</keyword>
<dbReference type="InterPro" id="IPR000440">
    <property type="entry name" value="NADH_UbQ/plastoQ_OxRdtase_su3"/>
</dbReference>
<evidence type="ECO:0000256" key="1">
    <source>
        <dbReference type="ARBA" id="ARBA00004370"/>
    </source>
</evidence>
<organism evidence="8 9">
    <name type="scientific">Thermoproteota archaeon</name>
    <dbReference type="NCBI Taxonomy" id="2056631"/>
    <lineage>
        <taxon>Archaea</taxon>
        <taxon>Thermoproteota</taxon>
    </lineage>
</organism>
<evidence type="ECO:0000313" key="8">
    <source>
        <dbReference type="EMBL" id="RLE52249.1"/>
    </source>
</evidence>